<dbReference type="InterPro" id="IPR013341">
    <property type="entry name" value="Mandelate_racemase_N_dom"/>
</dbReference>
<dbReference type="InterPro" id="IPR029065">
    <property type="entry name" value="Enolase_C-like"/>
</dbReference>
<dbReference type="InterPro" id="IPR013342">
    <property type="entry name" value="Mandelate_racemase_C"/>
</dbReference>
<evidence type="ECO:0000313" key="5">
    <source>
        <dbReference type="EMBL" id="RTE10276.1"/>
    </source>
</evidence>
<gene>
    <name evidence="5" type="ORF">EJQ19_08950</name>
</gene>
<reference evidence="5 6" key="1">
    <citation type="submission" date="2018-12" db="EMBL/GenBank/DDBJ databases">
        <title>Bacillus ochoae sp. nov., Paenibacillus whitsoniae sp. nov., Paenibacillus spiritus sp. nov. Isolated from the Mars Exploration Rover during spacecraft assembly.</title>
        <authorList>
            <person name="Seuylemezian A."/>
            <person name="Vaishampayan P."/>
        </authorList>
    </citation>
    <scope>NUCLEOTIDE SEQUENCE [LARGE SCALE GENOMIC DNA]</scope>
    <source>
        <strain evidence="5 6">MER 54</strain>
    </source>
</reference>
<dbReference type="SFLD" id="SFLDS00001">
    <property type="entry name" value="Enolase"/>
    <property type="match status" value="1"/>
</dbReference>
<dbReference type="Pfam" id="PF13378">
    <property type="entry name" value="MR_MLE_C"/>
    <property type="match status" value="1"/>
</dbReference>
<dbReference type="Proteomes" id="UP000276128">
    <property type="component" value="Unassembled WGS sequence"/>
</dbReference>
<dbReference type="RefSeq" id="WP_126140858.1">
    <property type="nucleotide sequence ID" value="NZ_RXHU01000022.1"/>
</dbReference>
<dbReference type="OrthoDB" id="9775391at2"/>
<dbReference type="Pfam" id="PF02746">
    <property type="entry name" value="MR_MLE_N"/>
    <property type="match status" value="1"/>
</dbReference>
<dbReference type="GO" id="GO:0016052">
    <property type="term" value="P:carbohydrate catabolic process"/>
    <property type="evidence" value="ECO:0007669"/>
    <property type="project" value="TreeGrafter"/>
</dbReference>
<keyword evidence="2" id="KW-0479">Metal-binding</keyword>
<dbReference type="SMART" id="SM00922">
    <property type="entry name" value="MR_MLE"/>
    <property type="match status" value="1"/>
</dbReference>
<dbReference type="EMBL" id="RXHU01000022">
    <property type="protein sequence ID" value="RTE10276.1"/>
    <property type="molecule type" value="Genomic_DNA"/>
</dbReference>
<protein>
    <submittedName>
        <fullName evidence="5">Mandelate racemase/muconate lactonizing enzyme family protein</fullName>
    </submittedName>
</protein>
<comment type="cofactor">
    <cofactor evidence="1">
        <name>Mg(2+)</name>
        <dbReference type="ChEBI" id="CHEBI:18420"/>
    </cofactor>
</comment>
<keyword evidence="3" id="KW-0460">Magnesium</keyword>
<evidence type="ECO:0000256" key="3">
    <source>
        <dbReference type="ARBA" id="ARBA00022842"/>
    </source>
</evidence>
<dbReference type="GO" id="GO:0016836">
    <property type="term" value="F:hydro-lyase activity"/>
    <property type="evidence" value="ECO:0007669"/>
    <property type="project" value="TreeGrafter"/>
</dbReference>
<dbReference type="PANTHER" id="PTHR13794">
    <property type="entry name" value="ENOLASE SUPERFAMILY, MANDELATE RACEMASE"/>
    <property type="match status" value="1"/>
</dbReference>
<evidence type="ECO:0000256" key="2">
    <source>
        <dbReference type="ARBA" id="ARBA00022723"/>
    </source>
</evidence>
<dbReference type="PANTHER" id="PTHR13794:SF58">
    <property type="entry name" value="MITOCHONDRIAL ENOLASE SUPERFAMILY MEMBER 1"/>
    <property type="match status" value="1"/>
</dbReference>
<dbReference type="InterPro" id="IPR036849">
    <property type="entry name" value="Enolase-like_C_sf"/>
</dbReference>
<organism evidence="5 6">
    <name type="scientific">Paenibacillus whitsoniae</name>
    <dbReference type="NCBI Taxonomy" id="2496558"/>
    <lineage>
        <taxon>Bacteria</taxon>
        <taxon>Bacillati</taxon>
        <taxon>Bacillota</taxon>
        <taxon>Bacilli</taxon>
        <taxon>Bacillales</taxon>
        <taxon>Paenibacillaceae</taxon>
        <taxon>Paenibacillus</taxon>
    </lineage>
</organism>
<dbReference type="AlphaFoldDB" id="A0A3S0BX40"/>
<proteinExistence type="predicted"/>
<dbReference type="Gene3D" id="3.20.20.120">
    <property type="entry name" value="Enolase-like C-terminal domain"/>
    <property type="match status" value="1"/>
</dbReference>
<dbReference type="SFLD" id="SFLDG00179">
    <property type="entry name" value="mandelate_racemase"/>
    <property type="match status" value="1"/>
</dbReference>
<dbReference type="SUPFAM" id="SSF51604">
    <property type="entry name" value="Enolase C-terminal domain-like"/>
    <property type="match status" value="1"/>
</dbReference>
<dbReference type="GO" id="GO:0000287">
    <property type="term" value="F:magnesium ion binding"/>
    <property type="evidence" value="ECO:0007669"/>
    <property type="project" value="TreeGrafter"/>
</dbReference>
<comment type="caution">
    <text evidence="5">The sequence shown here is derived from an EMBL/GenBank/DDBJ whole genome shotgun (WGS) entry which is preliminary data.</text>
</comment>
<evidence type="ECO:0000313" key="6">
    <source>
        <dbReference type="Proteomes" id="UP000276128"/>
    </source>
</evidence>
<dbReference type="SUPFAM" id="SSF54826">
    <property type="entry name" value="Enolase N-terminal domain-like"/>
    <property type="match status" value="1"/>
</dbReference>
<evidence type="ECO:0000256" key="1">
    <source>
        <dbReference type="ARBA" id="ARBA00001946"/>
    </source>
</evidence>
<dbReference type="InterPro" id="IPR046945">
    <property type="entry name" value="RHMD-like"/>
</dbReference>
<accession>A0A3S0BX40</accession>
<dbReference type="Gene3D" id="3.30.390.10">
    <property type="entry name" value="Enolase-like, N-terminal domain"/>
    <property type="match status" value="1"/>
</dbReference>
<dbReference type="InterPro" id="IPR029017">
    <property type="entry name" value="Enolase-like_N"/>
</dbReference>
<feature type="domain" description="Mandelate racemase/muconate lactonizing enzyme C-terminal" evidence="4">
    <location>
        <begin position="147"/>
        <end position="250"/>
    </location>
</feature>
<sequence length="389" mass="42592">MKITSVKCILVSAPYANKGDAEREICLKTGYRPTAFLKVETDAGIYGLGETYAGTYAPEAVRGIAEQMEHDLIGQNPMSVLEMSDRMRVANYYLGRMGLTQCVIGGIEMALWDLKGKALGVPVYELLGGKVHNEIMAYASGGNNKPMDELKQEMHDYAKQGFRAVKIRINLLPDIDAIEEKVAVCREALGPYIGVAVDAAQGLAKYPWSVKKAIEIAKRIEKYNLLWIEEPAEVTNYEGFAEIRRNVSIPVAGGETVTSLVEAESYLKANSLDLFQPDAAVIGGLSVFRRVAQMCERKSIPIAVHAWCGGVGIMGNFHAAFASRNCTILELSSVPNPLREEMMVEPLKMVNGYIQVPSTPGLGVHLPDGLEEKYPYLPGSVYRVPLTVS</sequence>
<name>A0A3S0BX40_9BACL</name>
<dbReference type="CDD" id="cd03316">
    <property type="entry name" value="MR_like"/>
    <property type="match status" value="1"/>
</dbReference>
<evidence type="ECO:0000259" key="4">
    <source>
        <dbReference type="SMART" id="SM00922"/>
    </source>
</evidence>
<keyword evidence="6" id="KW-1185">Reference proteome</keyword>